<reference evidence="1 2" key="1">
    <citation type="submission" date="2019-12" db="EMBL/GenBank/DDBJ databases">
        <title>Mucilaginibacter sp. HMF7410 genome sequencing and assembly.</title>
        <authorList>
            <person name="Kang H."/>
            <person name="Cha I."/>
            <person name="Kim H."/>
            <person name="Joh K."/>
        </authorList>
    </citation>
    <scope>NUCLEOTIDE SEQUENCE [LARGE SCALE GENOMIC DNA]</scope>
    <source>
        <strain evidence="1 2">HMF7410</strain>
    </source>
</reference>
<protein>
    <submittedName>
        <fullName evidence="1">Uncharacterized protein</fullName>
    </submittedName>
</protein>
<sequence length="87" mass="10307">MKKILLAFLLLTSCKTQQKYLFQPGDTVKVHNNRFLILDYNKGRKGFFYYAKDLKLGYNVDYFSQERVKKSKIISPSKPFKVYTNNN</sequence>
<gene>
    <name evidence="1" type="ORF">GO621_10760</name>
</gene>
<dbReference type="RefSeq" id="WP_157566865.1">
    <property type="nucleotide sequence ID" value="NZ_WPIK01000008.1"/>
</dbReference>
<organism evidence="1 2">
    <name type="scientific">Mucilaginibacter arboris</name>
    <dbReference type="NCBI Taxonomy" id="2682090"/>
    <lineage>
        <taxon>Bacteria</taxon>
        <taxon>Pseudomonadati</taxon>
        <taxon>Bacteroidota</taxon>
        <taxon>Sphingobacteriia</taxon>
        <taxon>Sphingobacteriales</taxon>
        <taxon>Sphingobacteriaceae</taxon>
        <taxon>Mucilaginibacter</taxon>
    </lineage>
</organism>
<comment type="caution">
    <text evidence="1">The sequence shown here is derived from an EMBL/GenBank/DDBJ whole genome shotgun (WGS) entry which is preliminary data.</text>
</comment>
<dbReference type="Proteomes" id="UP000462014">
    <property type="component" value="Unassembled WGS sequence"/>
</dbReference>
<evidence type="ECO:0000313" key="2">
    <source>
        <dbReference type="Proteomes" id="UP000462014"/>
    </source>
</evidence>
<name>A0A7K1SXG9_9SPHI</name>
<dbReference type="EMBL" id="WPIK01000008">
    <property type="protein sequence ID" value="MVN22014.1"/>
    <property type="molecule type" value="Genomic_DNA"/>
</dbReference>
<dbReference type="AlphaFoldDB" id="A0A7K1SXG9"/>
<evidence type="ECO:0000313" key="1">
    <source>
        <dbReference type="EMBL" id="MVN22014.1"/>
    </source>
</evidence>
<keyword evidence="2" id="KW-1185">Reference proteome</keyword>
<accession>A0A7K1SXG9</accession>
<proteinExistence type="predicted"/>